<dbReference type="EMBL" id="JBEZFP010000035">
    <property type="protein sequence ID" value="MEU8135013.1"/>
    <property type="molecule type" value="Genomic_DNA"/>
</dbReference>
<dbReference type="RefSeq" id="WP_358354187.1">
    <property type="nucleotide sequence ID" value="NZ_JBEZFP010000035.1"/>
</dbReference>
<accession>A0ABV3DGX1</accession>
<sequence>MSVGTSDRVTHQDERALLAEVRLLFGAVDPWLADFLRATTSRPLTTTTPPRRRSP</sequence>
<evidence type="ECO:0000313" key="1">
    <source>
        <dbReference type="EMBL" id="MEU8135013.1"/>
    </source>
</evidence>
<comment type="caution">
    <text evidence="1">The sequence shown here is derived from an EMBL/GenBank/DDBJ whole genome shotgun (WGS) entry which is preliminary data.</text>
</comment>
<reference evidence="1 2" key="1">
    <citation type="submission" date="2024-06" db="EMBL/GenBank/DDBJ databases">
        <title>The Natural Products Discovery Center: Release of the First 8490 Sequenced Strains for Exploring Actinobacteria Biosynthetic Diversity.</title>
        <authorList>
            <person name="Kalkreuter E."/>
            <person name="Kautsar S.A."/>
            <person name="Yang D."/>
            <person name="Bader C.D."/>
            <person name="Teijaro C.N."/>
            <person name="Fluegel L."/>
            <person name="Davis C.M."/>
            <person name="Simpson J.R."/>
            <person name="Lauterbach L."/>
            <person name="Steele A.D."/>
            <person name="Gui C."/>
            <person name="Meng S."/>
            <person name="Li G."/>
            <person name="Viehrig K."/>
            <person name="Ye F."/>
            <person name="Su P."/>
            <person name="Kiefer A.F."/>
            <person name="Nichols A."/>
            <person name="Cepeda A.J."/>
            <person name="Yan W."/>
            <person name="Fan B."/>
            <person name="Jiang Y."/>
            <person name="Adhikari A."/>
            <person name="Zheng C.-J."/>
            <person name="Schuster L."/>
            <person name="Cowan T.M."/>
            <person name="Smanski M.J."/>
            <person name="Chevrette M.G."/>
            <person name="De Carvalho L.P.S."/>
            <person name="Shen B."/>
        </authorList>
    </citation>
    <scope>NUCLEOTIDE SEQUENCE [LARGE SCALE GENOMIC DNA]</scope>
    <source>
        <strain evidence="1 2">NPDC048946</strain>
    </source>
</reference>
<dbReference type="Proteomes" id="UP001551482">
    <property type="component" value="Unassembled WGS sequence"/>
</dbReference>
<organism evidence="1 2">
    <name type="scientific">Streptodolium elevatio</name>
    <dbReference type="NCBI Taxonomy" id="3157996"/>
    <lineage>
        <taxon>Bacteria</taxon>
        <taxon>Bacillati</taxon>
        <taxon>Actinomycetota</taxon>
        <taxon>Actinomycetes</taxon>
        <taxon>Kitasatosporales</taxon>
        <taxon>Streptomycetaceae</taxon>
        <taxon>Streptodolium</taxon>
    </lineage>
</organism>
<name>A0ABV3DGX1_9ACTN</name>
<keyword evidence="2" id="KW-1185">Reference proteome</keyword>
<proteinExistence type="predicted"/>
<protein>
    <submittedName>
        <fullName evidence="1">Uncharacterized protein</fullName>
    </submittedName>
</protein>
<evidence type="ECO:0000313" key="2">
    <source>
        <dbReference type="Proteomes" id="UP001551482"/>
    </source>
</evidence>
<gene>
    <name evidence="1" type="ORF">AB0C36_16035</name>
</gene>